<dbReference type="InterPro" id="IPR026893">
    <property type="entry name" value="Tyr/Ser_Pase_IphP-type"/>
</dbReference>
<feature type="region of interest" description="Disordered" evidence="1">
    <location>
        <begin position="71"/>
        <end position="95"/>
    </location>
</feature>
<evidence type="ECO:0000313" key="2">
    <source>
        <dbReference type="EMBL" id="KND93551.1"/>
    </source>
</evidence>
<dbReference type="AlphaFoldDB" id="A0A0L0NHJ2"/>
<organism evidence="2 3">
    <name type="scientific">Tolypocladium ophioglossoides (strain CBS 100239)</name>
    <name type="common">Snaketongue truffleclub</name>
    <name type="synonym">Elaphocordyceps ophioglossoides</name>
    <dbReference type="NCBI Taxonomy" id="1163406"/>
    <lineage>
        <taxon>Eukaryota</taxon>
        <taxon>Fungi</taxon>
        <taxon>Dikarya</taxon>
        <taxon>Ascomycota</taxon>
        <taxon>Pezizomycotina</taxon>
        <taxon>Sordariomycetes</taxon>
        <taxon>Hypocreomycetidae</taxon>
        <taxon>Hypocreales</taxon>
        <taxon>Ophiocordycipitaceae</taxon>
        <taxon>Tolypocladium</taxon>
    </lineage>
</organism>
<dbReference type="SUPFAM" id="SSF52799">
    <property type="entry name" value="(Phosphotyrosine protein) phosphatases II"/>
    <property type="match status" value="1"/>
</dbReference>
<dbReference type="PANTHER" id="PTHR31126">
    <property type="entry name" value="TYROSINE-PROTEIN PHOSPHATASE"/>
    <property type="match status" value="1"/>
</dbReference>
<reference evidence="2 3" key="1">
    <citation type="journal article" date="2015" name="BMC Genomics">
        <title>The genome of the truffle-parasite Tolypocladium ophioglossoides and the evolution of antifungal peptaibiotics.</title>
        <authorList>
            <person name="Quandt C.A."/>
            <person name="Bushley K.E."/>
            <person name="Spatafora J.W."/>
        </authorList>
    </citation>
    <scope>NUCLEOTIDE SEQUENCE [LARGE SCALE GENOMIC DNA]</scope>
    <source>
        <strain evidence="2 3">CBS 100239</strain>
    </source>
</reference>
<accession>A0A0L0NHJ2</accession>
<evidence type="ECO:0000256" key="1">
    <source>
        <dbReference type="SAM" id="MobiDB-lite"/>
    </source>
</evidence>
<evidence type="ECO:0000313" key="3">
    <source>
        <dbReference type="Proteomes" id="UP000036947"/>
    </source>
</evidence>
<dbReference type="GO" id="GO:0004721">
    <property type="term" value="F:phosphoprotein phosphatase activity"/>
    <property type="evidence" value="ECO:0007669"/>
    <property type="project" value="InterPro"/>
</dbReference>
<dbReference type="InterPro" id="IPR016130">
    <property type="entry name" value="Tyr_Pase_AS"/>
</dbReference>
<dbReference type="OrthoDB" id="9988524at2759"/>
<dbReference type="InterPro" id="IPR029021">
    <property type="entry name" value="Prot-tyrosine_phosphatase-like"/>
</dbReference>
<gene>
    <name evidence="2" type="ORF">TOPH_01873</name>
</gene>
<dbReference type="Gene3D" id="3.90.190.10">
    <property type="entry name" value="Protein tyrosine phosphatase superfamily"/>
    <property type="match status" value="1"/>
</dbReference>
<dbReference type="Proteomes" id="UP000036947">
    <property type="component" value="Unassembled WGS sequence"/>
</dbReference>
<dbReference type="PANTHER" id="PTHR31126:SF1">
    <property type="entry name" value="TYROSINE SPECIFIC PROTEIN PHOSPHATASES DOMAIN-CONTAINING PROTEIN"/>
    <property type="match status" value="1"/>
</dbReference>
<proteinExistence type="predicted"/>
<name>A0A0L0NHJ2_TOLOC</name>
<sequence length="292" mass="32747">MDRTIQLHRVPNFRDVGKTVNSFLGQKRIREGVIYRSARPDEATQEDKRIIRDELGIKTIIDLRTKTELLEQAEKHRRRPNGLVSSESSAAPAHPQRISGIHYQEIKIVGRPFERHLLSQLTWWSFIKVVFLFIFGYRMDAVRIISQEVLLPRGLVGLGTDTLDHSGAEVCAALSLYTSAQSIPVLLHCTRGKDRTGLVCALILMALNVPLPAIEHDYCLTDAALLPEPERDERLAELRGIGLTDAWASTAEDMISGMEKHLAQKYGGLDAYLDTIGFGEADRAMLCEALLY</sequence>
<dbReference type="EMBL" id="LFRF01000003">
    <property type="protein sequence ID" value="KND93551.1"/>
    <property type="molecule type" value="Genomic_DNA"/>
</dbReference>
<dbReference type="Pfam" id="PF13350">
    <property type="entry name" value="Y_phosphatase3"/>
    <property type="match status" value="1"/>
</dbReference>
<protein>
    <submittedName>
        <fullName evidence="2">Tyrosine-protein phosphatase</fullName>
    </submittedName>
</protein>
<dbReference type="PROSITE" id="PS00383">
    <property type="entry name" value="TYR_PHOSPHATASE_1"/>
    <property type="match status" value="1"/>
</dbReference>
<dbReference type="STRING" id="1163406.A0A0L0NHJ2"/>
<comment type="caution">
    <text evidence="2">The sequence shown here is derived from an EMBL/GenBank/DDBJ whole genome shotgun (WGS) entry which is preliminary data.</text>
</comment>
<keyword evidence="3" id="KW-1185">Reference proteome</keyword>